<protein>
    <submittedName>
        <fullName evidence="1">Uncharacterized protein</fullName>
    </submittedName>
</protein>
<dbReference type="EMBL" id="JACIEI010000020">
    <property type="protein sequence ID" value="MBB3995860.1"/>
    <property type="molecule type" value="Genomic_DNA"/>
</dbReference>
<evidence type="ECO:0000313" key="2">
    <source>
        <dbReference type="Proteomes" id="UP000530268"/>
    </source>
</evidence>
<proteinExistence type="predicted"/>
<comment type="caution">
    <text evidence="1">The sequence shown here is derived from an EMBL/GenBank/DDBJ whole genome shotgun (WGS) entry which is preliminary data.</text>
</comment>
<keyword evidence="2" id="KW-1185">Reference proteome</keyword>
<organism evidence="1 2">
    <name type="scientific">Sulfitobacter undariae</name>
    <dbReference type="NCBI Taxonomy" id="1563671"/>
    <lineage>
        <taxon>Bacteria</taxon>
        <taxon>Pseudomonadati</taxon>
        <taxon>Pseudomonadota</taxon>
        <taxon>Alphaproteobacteria</taxon>
        <taxon>Rhodobacterales</taxon>
        <taxon>Roseobacteraceae</taxon>
        <taxon>Sulfitobacter</taxon>
    </lineage>
</organism>
<evidence type="ECO:0000313" key="1">
    <source>
        <dbReference type="EMBL" id="MBB3995860.1"/>
    </source>
</evidence>
<dbReference type="Proteomes" id="UP000530268">
    <property type="component" value="Unassembled WGS sequence"/>
</dbReference>
<sequence>MTLMALFAPAFAQGQRSFSVENRIYTGTFRHSHVPKGLFTDSYTKIAWDAELKMGLLYGEPVFSTKFRFEIEDWRYVVPSLGPTKYIQWTPSSGAGLQRVGGLPADAPRAMPYEVKLGFKFRDIKSRQFVEVIQDIGAPGKPGTWSFNVPGSPNWDKTFIGFDEPNKGSWLNAVDAKNTWKSELELLSVRIVSIKWSTADLFDYLRTYNMYDRTMATIEAINRLLDGAERSYGYDARFERPSKLKYQNTPFLASVPLKLLRQLERLQNLPEELKQGDDTAYEQAKDNAEDIVAVMEEDIRNYDDKTPRQKDLPQGSEMIFEQDGLQPIFVQLPLRFELIDHGSEDGDRVRLRVRDSSGQVMDESKTLRNAGTGFSPAVRAGSISISIEALNEGSSGPNTGTIVVHSKVTKGPSSQQYNLKTGDTGTLMVFAPAQ</sequence>
<dbReference type="AlphaFoldDB" id="A0A7W6E6W9"/>
<dbReference type="RefSeq" id="WP_221384993.1">
    <property type="nucleotide sequence ID" value="NZ_JACIEI010000020.1"/>
</dbReference>
<accession>A0A7W6E6W9</accession>
<gene>
    <name evidence="1" type="ORF">GGR95_003524</name>
</gene>
<reference evidence="1 2" key="1">
    <citation type="submission" date="2020-08" db="EMBL/GenBank/DDBJ databases">
        <title>Genomic Encyclopedia of Type Strains, Phase IV (KMG-IV): sequencing the most valuable type-strain genomes for metagenomic binning, comparative biology and taxonomic classification.</title>
        <authorList>
            <person name="Goeker M."/>
        </authorList>
    </citation>
    <scope>NUCLEOTIDE SEQUENCE [LARGE SCALE GENOMIC DNA]</scope>
    <source>
        <strain evidence="1 2">DSM 102234</strain>
    </source>
</reference>
<name>A0A7W6E6W9_9RHOB</name>